<dbReference type="STRING" id="993073.AS029_01700"/>
<accession>A0A1G6GRZ9</accession>
<protein>
    <submittedName>
        <fullName evidence="2">Uncharacterized protein</fullName>
    </submittedName>
</protein>
<dbReference type="OrthoDB" id="5073035at2"/>
<keyword evidence="1" id="KW-0472">Membrane</keyword>
<evidence type="ECO:0000256" key="1">
    <source>
        <dbReference type="SAM" id="Phobius"/>
    </source>
</evidence>
<reference evidence="2 3" key="1">
    <citation type="submission" date="2016-09" db="EMBL/GenBank/DDBJ databases">
        <authorList>
            <person name="Capua I."/>
            <person name="De Benedictis P."/>
            <person name="Joannis T."/>
            <person name="Lombin L.H."/>
            <person name="Cattoli G."/>
        </authorList>
    </citation>
    <scope>NUCLEOTIDE SEQUENCE [LARGE SCALE GENOMIC DNA]</scope>
    <source>
        <strain evidence="2 3">NIO-1002</strain>
    </source>
</reference>
<feature type="transmembrane region" description="Helical" evidence="1">
    <location>
        <begin position="79"/>
        <end position="102"/>
    </location>
</feature>
<keyword evidence="1" id="KW-1133">Transmembrane helix</keyword>
<keyword evidence="1" id="KW-0812">Transmembrane</keyword>
<dbReference type="EMBL" id="FMYG01000001">
    <property type="protein sequence ID" value="SDB84515.1"/>
    <property type="molecule type" value="Genomic_DNA"/>
</dbReference>
<sequence length="163" mass="16028">MTNEPRPAGVTPPVAVVFASVVFIALSIAALGVVSLVLDADVIPVRGLGAVPGVVGQLVALASFAGQLFWGLRADPPSYLTAVPCAIAAYVGEVGGVVVGALVSGADPARGAAAAGSVALGFAGPVVAAVGLVAGLFGILLVRSRTSGPRWGWEDDDEGDRAA</sequence>
<evidence type="ECO:0000313" key="3">
    <source>
        <dbReference type="Proteomes" id="UP000183203"/>
    </source>
</evidence>
<evidence type="ECO:0000313" key="2">
    <source>
        <dbReference type="EMBL" id="SDB84515.1"/>
    </source>
</evidence>
<feature type="transmembrane region" description="Helical" evidence="1">
    <location>
        <begin position="50"/>
        <end position="72"/>
    </location>
</feature>
<proteinExistence type="predicted"/>
<organism evidence="2 3">
    <name type="scientific">Microbacterium enclense</name>
    <dbReference type="NCBI Taxonomy" id="993073"/>
    <lineage>
        <taxon>Bacteria</taxon>
        <taxon>Bacillati</taxon>
        <taxon>Actinomycetota</taxon>
        <taxon>Actinomycetes</taxon>
        <taxon>Micrococcales</taxon>
        <taxon>Microbacteriaceae</taxon>
        <taxon>Microbacterium</taxon>
    </lineage>
</organism>
<dbReference type="AlphaFoldDB" id="A0A1G6GRZ9"/>
<dbReference type="Proteomes" id="UP000183203">
    <property type="component" value="Unassembled WGS sequence"/>
</dbReference>
<name>A0A1G6GRZ9_9MICO</name>
<feature type="transmembrane region" description="Helical" evidence="1">
    <location>
        <begin position="12"/>
        <end position="38"/>
    </location>
</feature>
<dbReference type="RefSeq" id="WP_058230870.1">
    <property type="nucleotide sequence ID" value="NZ_FMYG01000001.1"/>
</dbReference>
<gene>
    <name evidence="2" type="ORF">SAMN05216418_0582</name>
</gene>
<feature type="transmembrane region" description="Helical" evidence="1">
    <location>
        <begin position="122"/>
        <end position="142"/>
    </location>
</feature>